<proteinExistence type="inferred from homology"/>
<dbReference type="Proteomes" id="UP000248483">
    <property type="component" value="Unplaced"/>
</dbReference>
<evidence type="ECO:0000256" key="12">
    <source>
        <dbReference type="SAM" id="MobiDB-lite"/>
    </source>
</evidence>
<evidence type="ECO:0000256" key="2">
    <source>
        <dbReference type="ARBA" id="ARBA00006739"/>
    </source>
</evidence>
<keyword evidence="9" id="KW-0333">Golgi apparatus</keyword>
<keyword evidence="10 13" id="KW-0472">Membrane</keyword>
<dbReference type="GO" id="GO:0000139">
    <property type="term" value="C:Golgi membrane"/>
    <property type="evidence" value="ECO:0007669"/>
    <property type="project" value="UniProtKB-SubCell"/>
</dbReference>
<keyword evidence="5" id="KW-0808">Transferase</keyword>
<comment type="subcellular location">
    <subcellularLocation>
        <location evidence="1">Golgi apparatus membrane</location>
        <topology evidence="1">Single-pass type II membrane protein</topology>
    </subcellularLocation>
</comment>
<evidence type="ECO:0000256" key="13">
    <source>
        <dbReference type="SAM" id="Phobius"/>
    </source>
</evidence>
<evidence type="ECO:0000256" key="4">
    <source>
        <dbReference type="ARBA" id="ARBA00022676"/>
    </source>
</evidence>
<evidence type="ECO:0000256" key="5">
    <source>
        <dbReference type="ARBA" id="ARBA00022679"/>
    </source>
</evidence>
<keyword evidence="7" id="KW-0735">Signal-anchor</keyword>
<dbReference type="PIRSF" id="PIRSF000474">
    <property type="entry name" value="GM2_GD2_synthase"/>
    <property type="match status" value="1"/>
</dbReference>
<evidence type="ECO:0000256" key="1">
    <source>
        <dbReference type="ARBA" id="ARBA00004323"/>
    </source>
</evidence>
<keyword evidence="8 13" id="KW-1133">Transmembrane helix</keyword>
<evidence type="ECO:0000256" key="11">
    <source>
        <dbReference type="ARBA" id="ARBA00023157"/>
    </source>
</evidence>
<dbReference type="InterPro" id="IPR001173">
    <property type="entry name" value="Glyco_trans_2-like"/>
</dbReference>
<dbReference type="PANTHER" id="PTHR15046">
    <property type="entry name" value="GLYCO_TRANS_2-LIKE DOMAIN-CONTAINING PROTEIN"/>
    <property type="match status" value="1"/>
</dbReference>
<accession>A0A2Y9N2T9</accession>
<dbReference type="GeneID" id="111173830"/>
<keyword evidence="11" id="KW-1015">Disulfide bond</keyword>
<comment type="similarity">
    <text evidence="2">Belongs to the glycosyltransferase 2 family.</text>
</comment>
<keyword evidence="6 13" id="KW-0812">Transmembrane</keyword>
<dbReference type="InterPro" id="IPR011143">
    <property type="entry name" value="GM2_synthase"/>
</dbReference>
<name>A0A2Y9N2T9_DELLE</name>
<evidence type="ECO:0000256" key="3">
    <source>
        <dbReference type="ARBA" id="ARBA00011748"/>
    </source>
</evidence>
<feature type="domain" description="Glycosyltransferase 2-like" evidence="14">
    <location>
        <begin position="319"/>
        <end position="479"/>
    </location>
</feature>
<evidence type="ECO:0000256" key="8">
    <source>
        <dbReference type="ARBA" id="ARBA00022989"/>
    </source>
</evidence>
<sequence length="571" mass="63373">MRERERRKEAGRPEAREVRGGDRGTDSLCKSWRARCGKPQVAGRSLRKRGGPNPRLRSPPFSLSHPYRPPRMRLGRRALCVLVLLLACASLGLLYASTRVAPGLQAPLALWTPLQGNPRPELPGLAPEPRYAHIPVRIKEQVVGLLPTNNCSCESSGGSLHLPFQRRVQAIDFTKAFDPEELRAASALREQEFQAFLSRSQSAADQLLIAPANSPLQYPLQGVEVQPLRSILVPGLSLQATSGQEVYQVNLTASLGTWDVAGEVTGVTLTGEGQPDLTLASPGLDQLNRQLQLVTYSSRSYQANTADIAQYNISALVTIATKTFLRYNRLRALIASIRRFYPTVTVVIADDSDKPESIRGPHIEHYLMPFGKGWFAGRNLAVSQVTTKYVLWVDDDFVFTARTRLERLVDVLERTPLDLVGGAVREISGFATTYRQLLSVEPGAPGRGNCLRQKRGFHHELVGFPGCVVTDGVVNFFLARTDKVREVGFDPRLSRVAHLEFFLDGLGSLRVGSCSDVVVDHASKLKLPWTSRDARAETYARYRYPGSLDESQVAKHRLLFFKHRLQCMTSE</sequence>
<dbReference type="CTD" id="2583"/>
<evidence type="ECO:0000256" key="10">
    <source>
        <dbReference type="ARBA" id="ARBA00023136"/>
    </source>
</evidence>
<dbReference type="FunFam" id="3.90.550.10:FF:000076">
    <property type="entry name" value="Beta-1,4 N-acetylgalactosaminyltransferase"/>
    <property type="match status" value="1"/>
</dbReference>
<keyword evidence="4" id="KW-0328">Glycosyltransferase</keyword>
<feature type="compositionally biased region" description="Basic and acidic residues" evidence="12">
    <location>
        <begin position="1"/>
        <end position="25"/>
    </location>
</feature>
<evidence type="ECO:0000313" key="15">
    <source>
        <dbReference type="Proteomes" id="UP000248483"/>
    </source>
</evidence>
<dbReference type="Pfam" id="PF00535">
    <property type="entry name" value="Glycos_transf_2"/>
    <property type="match status" value="1"/>
</dbReference>
<dbReference type="SUPFAM" id="SSF53448">
    <property type="entry name" value="Nucleotide-diphospho-sugar transferases"/>
    <property type="match status" value="1"/>
</dbReference>
<dbReference type="AlphaFoldDB" id="A0A2Y9N2T9"/>
<evidence type="ECO:0000256" key="9">
    <source>
        <dbReference type="ARBA" id="ARBA00023034"/>
    </source>
</evidence>
<gene>
    <name evidence="16" type="primary">B4GALNT1</name>
</gene>
<dbReference type="GO" id="GO:0008376">
    <property type="term" value="F:acetylgalactosaminyltransferase activity"/>
    <property type="evidence" value="ECO:0007669"/>
    <property type="project" value="TreeGrafter"/>
</dbReference>
<dbReference type="CDD" id="cd00761">
    <property type="entry name" value="Glyco_tranf_GTA_type"/>
    <property type="match status" value="1"/>
</dbReference>
<dbReference type="GO" id="GO:0001574">
    <property type="term" value="P:ganglioside biosynthetic process"/>
    <property type="evidence" value="ECO:0007669"/>
    <property type="project" value="TreeGrafter"/>
</dbReference>
<evidence type="ECO:0000259" key="14">
    <source>
        <dbReference type="Pfam" id="PF00535"/>
    </source>
</evidence>
<reference evidence="16" key="1">
    <citation type="submission" date="2025-08" db="UniProtKB">
        <authorList>
            <consortium name="RefSeq"/>
        </authorList>
    </citation>
    <scope>IDENTIFICATION</scope>
    <source>
        <tissue evidence="16">Blood</tissue>
    </source>
</reference>
<dbReference type="PANTHER" id="PTHR15046:SF1">
    <property type="entry name" value="BETA-1,4 N-ACETYLGALACTOSAMINYLTRANSFERASE 1"/>
    <property type="match status" value="1"/>
</dbReference>
<evidence type="ECO:0000313" key="16">
    <source>
        <dbReference type="RefSeq" id="XP_022427416.1"/>
    </source>
</evidence>
<feature type="region of interest" description="Disordered" evidence="12">
    <location>
        <begin position="1"/>
        <end position="68"/>
    </location>
</feature>
<protein>
    <submittedName>
        <fullName evidence="16">Beta-1,4 N-acetylgalactosaminyltransferase 1 isoform X3</fullName>
    </submittedName>
</protein>
<keyword evidence="15" id="KW-1185">Reference proteome</keyword>
<evidence type="ECO:0000256" key="7">
    <source>
        <dbReference type="ARBA" id="ARBA00022968"/>
    </source>
</evidence>
<organism evidence="15 16">
    <name type="scientific">Delphinapterus leucas</name>
    <name type="common">Beluga whale</name>
    <dbReference type="NCBI Taxonomy" id="9749"/>
    <lineage>
        <taxon>Eukaryota</taxon>
        <taxon>Metazoa</taxon>
        <taxon>Chordata</taxon>
        <taxon>Craniata</taxon>
        <taxon>Vertebrata</taxon>
        <taxon>Euteleostomi</taxon>
        <taxon>Mammalia</taxon>
        <taxon>Eutheria</taxon>
        <taxon>Laurasiatheria</taxon>
        <taxon>Artiodactyla</taxon>
        <taxon>Whippomorpha</taxon>
        <taxon>Cetacea</taxon>
        <taxon>Odontoceti</taxon>
        <taxon>Monodontidae</taxon>
        <taxon>Delphinapterus</taxon>
    </lineage>
</organism>
<feature type="transmembrane region" description="Helical" evidence="13">
    <location>
        <begin position="78"/>
        <end position="96"/>
    </location>
</feature>
<dbReference type="Gene3D" id="3.90.550.10">
    <property type="entry name" value="Spore Coat Polysaccharide Biosynthesis Protein SpsA, Chain A"/>
    <property type="match status" value="1"/>
</dbReference>
<dbReference type="RefSeq" id="XP_022427416.1">
    <property type="nucleotide sequence ID" value="XM_022571708.2"/>
</dbReference>
<comment type="subunit">
    <text evidence="3">Homodimer; disulfide-linked.</text>
</comment>
<dbReference type="InterPro" id="IPR029044">
    <property type="entry name" value="Nucleotide-diphossugar_trans"/>
</dbReference>
<evidence type="ECO:0000256" key="6">
    <source>
        <dbReference type="ARBA" id="ARBA00022692"/>
    </source>
</evidence>